<dbReference type="Pfam" id="PF11716">
    <property type="entry name" value="MDMPI_N"/>
    <property type="match status" value="1"/>
</dbReference>
<dbReference type="RefSeq" id="WP_103936596.1">
    <property type="nucleotide sequence ID" value="NZ_FNVO01000002.1"/>
</dbReference>
<sequence>MTGGLALLERAVNYTLGSLLAVTPQAMSRPTPCRDWDLRALLAHMNDSLLALYEAADLGRVDLEAPADPGGDPVAALRASACRLLGAWTGTAGGGSVAVADLPLAAEVVTAAGALEIAVHGWDVARACGLDRPIPDALAEELLPLSALLVTEVDRPARFAAPVPASPSAAPGDRLVARLGRTPGPIAVR</sequence>
<dbReference type="SUPFAM" id="SSF109854">
    <property type="entry name" value="DinB/YfiT-like putative metalloenzymes"/>
    <property type="match status" value="1"/>
</dbReference>
<protein>
    <submittedName>
        <fullName evidence="2">TIGR03086 family protein</fullName>
    </submittedName>
</protein>
<dbReference type="NCBIfam" id="TIGR03083">
    <property type="entry name" value="maleylpyruvate isomerase family mycothiol-dependent enzyme"/>
    <property type="match status" value="1"/>
</dbReference>
<dbReference type="InterPro" id="IPR034660">
    <property type="entry name" value="DinB/YfiT-like"/>
</dbReference>
<evidence type="ECO:0000259" key="1">
    <source>
        <dbReference type="Pfam" id="PF11716"/>
    </source>
</evidence>
<keyword evidence="3" id="KW-1185">Reference proteome</keyword>
<dbReference type="InterPro" id="IPR017517">
    <property type="entry name" value="Maleyloyr_isom"/>
</dbReference>
<evidence type="ECO:0000313" key="3">
    <source>
        <dbReference type="Proteomes" id="UP000236723"/>
    </source>
</evidence>
<dbReference type="InterPro" id="IPR024344">
    <property type="entry name" value="MDMPI_metal-binding"/>
</dbReference>
<dbReference type="Proteomes" id="UP000236723">
    <property type="component" value="Unassembled WGS sequence"/>
</dbReference>
<evidence type="ECO:0000313" key="2">
    <source>
        <dbReference type="EMBL" id="SEF86904.1"/>
    </source>
</evidence>
<dbReference type="AlphaFoldDB" id="A0A1H5VI39"/>
<dbReference type="GO" id="GO:0046872">
    <property type="term" value="F:metal ion binding"/>
    <property type="evidence" value="ECO:0007669"/>
    <property type="project" value="InterPro"/>
</dbReference>
<dbReference type="InterPro" id="IPR017520">
    <property type="entry name" value="CHP03086"/>
</dbReference>
<dbReference type="NCBIfam" id="TIGR03086">
    <property type="entry name" value="TIGR03086 family metal-binding protein"/>
    <property type="match status" value="1"/>
</dbReference>
<dbReference type="EMBL" id="FNVO01000002">
    <property type="protein sequence ID" value="SEF86904.1"/>
    <property type="molecule type" value="Genomic_DNA"/>
</dbReference>
<accession>A0A1H5VI39</accession>
<dbReference type="Gene3D" id="1.20.120.450">
    <property type="entry name" value="dinb family like domain"/>
    <property type="match status" value="1"/>
</dbReference>
<reference evidence="3" key="1">
    <citation type="submission" date="2016-10" db="EMBL/GenBank/DDBJ databases">
        <authorList>
            <person name="Varghese N."/>
            <person name="Submissions S."/>
        </authorList>
    </citation>
    <scope>NUCLEOTIDE SEQUENCE [LARGE SCALE GENOMIC DNA]</scope>
    <source>
        <strain evidence="3">DSM 43163</strain>
    </source>
</reference>
<proteinExistence type="predicted"/>
<feature type="domain" description="Mycothiol-dependent maleylpyruvate isomerase metal-binding" evidence="1">
    <location>
        <begin position="19"/>
        <end position="125"/>
    </location>
</feature>
<dbReference type="OrthoDB" id="5185819at2"/>
<gene>
    <name evidence="2" type="ORF">SAMN04489712_102331</name>
</gene>
<name>A0A1H5VI39_9ACTN</name>
<organism evidence="2 3">
    <name type="scientific">Thermomonospora echinospora</name>
    <dbReference type="NCBI Taxonomy" id="1992"/>
    <lineage>
        <taxon>Bacteria</taxon>
        <taxon>Bacillati</taxon>
        <taxon>Actinomycetota</taxon>
        <taxon>Actinomycetes</taxon>
        <taxon>Streptosporangiales</taxon>
        <taxon>Thermomonosporaceae</taxon>
        <taxon>Thermomonospora</taxon>
    </lineage>
</organism>